<dbReference type="AlphaFoldDB" id="A0A9D5X2J5"/>
<protein>
    <submittedName>
        <fullName evidence="1">L-2-amino-thiazoline-4-carboxylic acid hydrolase</fullName>
    </submittedName>
</protein>
<dbReference type="Proteomes" id="UP000787322">
    <property type="component" value="Unassembled WGS sequence"/>
</dbReference>
<reference evidence="1" key="1">
    <citation type="submission" date="2020-04" db="EMBL/GenBank/DDBJ databases">
        <title>Deep metagenomics examines the oral microbiome during advanced dental caries in children, revealing novel taxa and co-occurrences with host molecules.</title>
        <authorList>
            <person name="Baker J.L."/>
            <person name="Morton J.T."/>
            <person name="Dinis M."/>
            <person name="Alvarez R."/>
            <person name="Tran N.C."/>
            <person name="Knight R."/>
            <person name="Edlund A."/>
        </authorList>
    </citation>
    <scope>NUCLEOTIDE SEQUENCE</scope>
    <source>
        <strain evidence="1">JCVI_3_bin.11</strain>
    </source>
</reference>
<evidence type="ECO:0000313" key="1">
    <source>
        <dbReference type="EMBL" id="MBF4802434.1"/>
    </source>
</evidence>
<sequence length="202" mass="22765">MKVQQLIKETCAIASEDIGTAKADQIAQAAQTRFEALCTENASDSKELRAHSFKRIYPGIAVYEALRAEGTPQEKAVWYIREYFQRFAAKRVPLFQWAIKTFGLARKFPRLFKSGIEKSCTSSAGFAFEYPESHGNEARLNIVSCPYYEITKKYGCPEITAAYCDSDDAGYGNLHPQLIWGRTKTIGHGGDCCDFLLEYKEN</sequence>
<gene>
    <name evidence="1" type="ORF">HXK24_01200</name>
</gene>
<keyword evidence="1" id="KW-0378">Hydrolase</keyword>
<comment type="caution">
    <text evidence="1">The sequence shown here is derived from an EMBL/GenBank/DDBJ whole genome shotgun (WGS) entry which is preliminary data.</text>
</comment>
<dbReference type="InterPro" id="IPR026002">
    <property type="entry name" value="ATC_hydrolase-like"/>
</dbReference>
<dbReference type="EMBL" id="JABZGU010000013">
    <property type="protein sequence ID" value="MBF4802434.1"/>
    <property type="molecule type" value="Genomic_DNA"/>
</dbReference>
<dbReference type="GO" id="GO:0016787">
    <property type="term" value="F:hydrolase activity"/>
    <property type="evidence" value="ECO:0007669"/>
    <property type="project" value="UniProtKB-KW"/>
</dbReference>
<accession>A0A9D5X2J5</accession>
<evidence type="ECO:0000313" key="2">
    <source>
        <dbReference type="Proteomes" id="UP000787322"/>
    </source>
</evidence>
<dbReference type="Pfam" id="PF14196">
    <property type="entry name" value="ATC_hydrolase"/>
    <property type="match status" value="1"/>
</dbReference>
<name>A0A9D5X2J5_9ACTN</name>
<proteinExistence type="predicted"/>
<organism evidence="1 2">
    <name type="scientific">Lancefieldella parvula</name>
    <dbReference type="NCBI Taxonomy" id="1382"/>
    <lineage>
        <taxon>Bacteria</taxon>
        <taxon>Bacillati</taxon>
        <taxon>Actinomycetota</taxon>
        <taxon>Coriobacteriia</taxon>
        <taxon>Coriobacteriales</taxon>
        <taxon>Atopobiaceae</taxon>
        <taxon>Lancefieldella</taxon>
    </lineage>
</organism>